<protein>
    <submittedName>
        <fullName evidence="3">Glutamyl-tRNA(Gln) amidotransferase subunit A</fullName>
        <ecNumber evidence="3">6.3.5.7</ecNumber>
    </submittedName>
</protein>
<comment type="similarity">
    <text evidence="1">Belongs to the amidase family.</text>
</comment>
<dbReference type="InterPro" id="IPR023631">
    <property type="entry name" value="Amidase_dom"/>
</dbReference>
<dbReference type="GO" id="GO:0050567">
    <property type="term" value="F:glutaminyl-tRNA synthase (glutamine-hydrolyzing) activity"/>
    <property type="evidence" value="ECO:0007669"/>
    <property type="project" value="UniProtKB-EC"/>
</dbReference>
<evidence type="ECO:0000256" key="1">
    <source>
        <dbReference type="ARBA" id="ARBA00009199"/>
    </source>
</evidence>
<dbReference type="InterPro" id="IPR036928">
    <property type="entry name" value="AS_sf"/>
</dbReference>
<organism evidence="3 4">
    <name type="scientific">Candidatus Hodgkinia cicadicola</name>
    <dbReference type="NCBI Taxonomy" id="573658"/>
    <lineage>
        <taxon>Bacteria</taxon>
        <taxon>Pseudomonadati</taxon>
        <taxon>Pseudomonadota</taxon>
        <taxon>Alphaproteobacteria</taxon>
        <taxon>Hyphomicrobiales</taxon>
        <taxon>Candidatus Hodgkinia</taxon>
    </lineage>
</organism>
<dbReference type="Proteomes" id="UP000229707">
    <property type="component" value="Unassembled WGS sequence"/>
</dbReference>
<dbReference type="Pfam" id="PF01425">
    <property type="entry name" value="Amidase"/>
    <property type="match status" value="1"/>
</dbReference>
<dbReference type="PANTHER" id="PTHR11895:SF7">
    <property type="entry name" value="GLUTAMYL-TRNA(GLN) AMIDOTRANSFERASE SUBUNIT A, MITOCHONDRIAL"/>
    <property type="match status" value="1"/>
</dbReference>
<dbReference type="EC" id="6.3.5.7" evidence="3"/>
<dbReference type="InterPro" id="IPR000120">
    <property type="entry name" value="Amidase"/>
</dbReference>
<accession>A0ABX4MF02</accession>
<comment type="caution">
    <text evidence="3">The sequence shown here is derived from an EMBL/GenBank/DDBJ whole genome shotgun (WGS) entry which is preliminary data.</text>
</comment>
<proteinExistence type="inferred from homology"/>
<dbReference type="EMBL" id="NXGL01000014">
    <property type="protein sequence ID" value="PIM95063.1"/>
    <property type="molecule type" value="Genomic_DNA"/>
</dbReference>
<dbReference type="Gene3D" id="3.90.1300.10">
    <property type="entry name" value="Amidase signature (AS) domain"/>
    <property type="match status" value="1"/>
</dbReference>
<keyword evidence="4" id="KW-1185">Reference proteome</keyword>
<dbReference type="PANTHER" id="PTHR11895">
    <property type="entry name" value="TRANSAMIDASE"/>
    <property type="match status" value="1"/>
</dbReference>
<keyword evidence="3" id="KW-0436">Ligase</keyword>
<dbReference type="SUPFAM" id="SSF75304">
    <property type="entry name" value="Amidase signature (AS) enzymes"/>
    <property type="match status" value="1"/>
</dbReference>
<sequence>MLSLKFLHNIYTITSDMSYTINFTLYERSEHFVWYFGLSYFNRGDKMLKLTRSLSKLYRYSRLPPIASISVLVKDQISIKNIKCELISLNLCNYSCKYNSEVISRILSSKSIISGKTNMDEFGIGFSSGNSIRAITFASWSISSLKLLKLVTLSGGSSGNCATALSLITTLLAIGSDTGGSIRQPANYNGLIGLKPTYGRCSRWGLVAYSPSLEQIGIISRTTSDCSYLSSILFGKDNKDWNSFNIPVPKYQLYNNCHENELIILRKHSPCLNADWTYGLSLINRVGINITEGKLSNIAVILPAYCILTSVECFSSLSRYNGIRYGLRFKENNPFLLYKKLRSVGYNSDIRRKLMTGVYILSSKLNNFKLYSKALKYRFITKSNLITLIKNKIGLITPVIPHVNLDINYTRTNTFNHDIYTILSNITGLPSITIPLGLNKNNIPFGVQVIGNSFDEINLLSFCKQIQEINGLIIPFDW</sequence>
<feature type="domain" description="Amidase" evidence="2">
    <location>
        <begin position="49"/>
        <end position="460"/>
    </location>
</feature>
<gene>
    <name evidence="3" type="primary">gatA</name>
    <name evidence="3" type="ORF">MAGCAS_113</name>
</gene>
<evidence type="ECO:0000313" key="3">
    <source>
        <dbReference type="EMBL" id="PIM95063.1"/>
    </source>
</evidence>
<reference evidence="3" key="1">
    <citation type="submission" date="2017-09" db="EMBL/GenBank/DDBJ databases">
        <authorList>
            <person name="Campbell M.A."/>
            <person name="Lukasik P."/>
            <person name="Simon C."/>
            <person name="McCutcheon J.P."/>
        </authorList>
    </citation>
    <scope>NUCLEOTIDE SEQUENCE [LARGE SCALE GENOMIC DNA]</scope>
    <source>
        <strain evidence="3">MAGCAS</strain>
    </source>
</reference>
<evidence type="ECO:0000259" key="2">
    <source>
        <dbReference type="Pfam" id="PF01425"/>
    </source>
</evidence>
<evidence type="ECO:0000313" key="4">
    <source>
        <dbReference type="Proteomes" id="UP000229707"/>
    </source>
</evidence>
<name>A0ABX4MF02_9HYPH</name>